<sequence length="100" mass="10452">MIYARHLAALAASLLLLGVAGCQKEPESAAAQAAGACKPEAAEALVGKDRISDEDAKQLTGATIVRQLKPGDPATMDFRQERVTIETDQATGKIVRAMCG</sequence>
<evidence type="ECO:0000313" key="3">
    <source>
        <dbReference type="Proteomes" id="UP000037425"/>
    </source>
</evidence>
<evidence type="ECO:0008006" key="4">
    <source>
        <dbReference type="Google" id="ProtNLM"/>
    </source>
</evidence>
<feature type="signal peptide" evidence="1">
    <location>
        <begin position="1"/>
        <end position="24"/>
    </location>
</feature>
<dbReference type="Gene3D" id="3.30.10.10">
    <property type="entry name" value="Trypsin Inhibitor V, subunit A"/>
    <property type="match status" value="1"/>
</dbReference>
<evidence type="ECO:0000313" key="2">
    <source>
        <dbReference type="EMBL" id="KOF20108.1"/>
    </source>
</evidence>
<dbReference type="PATRIC" id="fig|106592.7.peg.4641"/>
<dbReference type="AlphaFoldDB" id="A0A0L8BZT8"/>
<comment type="caution">
    <text evidence="2">The sequence shown here is derived from an EMBL/GenBank/DDBJ whole genome shotgun (WGS) entry which is preliminary data.</text>
</comment>
<gene>
    <name evidence="2" type="ORF">AC244_09405</name>
</gene>
<dbReference type="Proteomes" id="UP000037425">
    <property type="component" value="Unassembled WGS sequence"/>
</dbReference>
<keyword evidence="1" id="KW-0732">Signal</keyword>
<dbReference type="EMBL" id="LGAP01000003">
    <property type="protein sequence ID" value="KOF20108.1"/>
    <property type="molecule type" value="Genomic_DNA"/>
</dbReference>
<dbReference type="Pfam" id="PF11720">
    <property type="entry name" value="Inhibitor_I78"/>
    <property type="match status" value="1"/>
</dbReference>
<dbReference type="RefSeq" id="WP_053248560.1">
    <property type="nucleotide sequence ID" value="NZ_LGAP01000003.1"/>
</dbReference>
<dbReference type="PROSITE" id="PS51257">
    <property type="entry name" value="PROKAR_LIPOPROTEIN"/>
    <property type="match status" value="1"/>
</dbReference>
<feature type="chain" id="PRO_5005581310" description="Peptidase inhibitor I78 family protein" evidence="1">
    <location>
        <begin position="25"/>
        <end position="100"/>
    </location>
</feature>
<protein>
    <recommendedName>
        <fullName evidence="4">Peptidase inhibitor I78 family protein</fullName>
    </recommendedName>
</protein>
<reference evidence="3" key="1">
    <citation type="submission" date="2015-07" db="EMBL/GenBank/DDBJ databases">
        <title>Whole genome sequence of an Ensifer adhaerens strain isolated from a cave pool in the Wind Cave National Park.</title>
        <authorList>
            <person name="Eng W.W.H."/>
            <person name="Gan H.M."/>
            <person name="Barton H.A."/>
            <person name="Savka M.A."/>
        </authorList>
    </citation>
    <scope>NUCLEOTIDE SEQUENCE [LARGE SCALE GENOMIC DNA]</scope>
    <source>
        <strain evidence="3">SD006</strain>
    </source>
</reference>
<dbReference type="InterPro" id="IPR021719">
    <property type="entry name" value="Prot_inh_I78"/>
</dbReference>
<accession>A0A0L8BZT8</accession>
<proteinExistence type="predicted"/>
<dbReference type="OrthoDB" id="8724542at2"/>
<evidence type="ECO:0000256" key="1">
    <source>
        <dbReference type="SAM" id="SignalP"/>
    </source>
</evidence>
<name>A0A0L8BZT8_ENSAD</name>
<organism evidence="2 3">
    <name type="scientific">Ensifer adhaerens</name>
    <name type="common">Sinorhizobium morelense</name>
    <dbReference type="NCBI Taxonomy" id="106592"/>
    <lineage>
        <taxon>Bacteria</taxon>
        <taxon>Pseudomonadati</taxon>
        <taxon>Pseudomonadota</taxon>
        <taxon>Alphaproteobacteria</taxon>
        <taxon>Hyphomicrobiales</taxon>
        <taxon>Rhizobiaceae</taxon>
        <taxon>Sinorhizobium/Ensifer group</taxon>
        <taxon>Ensifer</taxon>
    </lineage>
</organism>